<dbReference type="Proteomes" id="UP001169066">
    <property type="component" value="Unassembled WGS sequence"/>
</dbReference>
<dbReference type="PANTHER" id="PTHR43546:SF4">
    <property type="entry name" value="UPF0282 PROTEIN MJ1629"/>
    <property type="match status" value="1"/>
</dbReference>
<name>A0ABT7QTF1_9BACT</name>
<evidence type="ECO:0000313" key="2">
    <source>
        <dbReference type="EMBL" id="MDM5264067.1"/>
    </source>
</evidence>
<protein>
    <submittedName>
        <fullName evidence="2">MBL fold metallo-hydrolase</fullName>
    </submittedName>
</protein>
<dbReference type="InterPro" id="IPR001279">
    <property type="entry name" value="Metallo-B-lactamas"/>
</dbReference>
<feature type="domain" description="Metallo-beta-lactamase" evidence="1">
    <location>
        <begin position="7"/>
        <end position="221"/>
    </location>
</feature>
<comment type="caution">
    <text evidence="2">The sequence shown here is derived from an EMBL/GenBank/DDBJ whole genome shotgun (WGS) entry which is preliminary data.</text>
</comment>
<dbReference type="InterPro" id="IPR036866">
    <property type="entry name" value="RibonucZ/Hydroxyglut_hydro"/>
</dbReference>
<evidence type="ECO:0000313" key="3">
    <source>
        <dbReference type="Proteomes" id="UP001169066"/>
    </source>
</evidence>
<keyword evidence="3" id="KW-1185">Reference proteome</keyword>
<dbReference type="InterPro" id="IPR050114">
    <property type="entry name" value="UPF0173_UPF0282_UlaG_hydrolase"/>
</dbReference>
<accession>A0ABT7QTF1</accession>
<evidence type="ECO:0000259" key="1">
    <source>
        <dbReference type="SMART" id="SM00849"/>
    </source>
</evidence>
<dbReference type="PANTHER" id="PTHR43546">
    <property type="entry name" value="UPF0173 METAL-DEPENDENT HYDROLASE MJ1163-RELATED"/>
    <property type="match status" value="1"/>
</dbReference>
<dbReference type="EMBL" id="JAQIBC010000004">
    <property type="protein sequence ID" value="MDM5264067.1"/>
    <property type="molecule type" value="Genomic_DNA"/>
</dbReference>
<sequence length="262" mass="29246">MKITHYLYNAFLIEDGSTKIAIDPGQNLWIFKLQSLIPQSEWHDITHILITHGDPDHHWQSDRVAKVSGAPVICGKGLTKIENGKTLVIDPRGRELTSWITYENLYPLDVGESVTLNDVKIEAIKTVHGQISIPILGFKIKKQPGLGERTGIGSMGFKITIGNKSIVNLGDTLLLKEWEGLKPDVLMLPIGGLGNNIWTMDIHDAIEAVKLIAPKIVIPCHYNVPFLWIKKMAVTDDQLFKREVEKLGTECVILRMGDSVEL</sequence>
<dbReference type="Gene3D" id="3.60.15.10">
    <property type="entry name" value="Ribonuclease Z/Hydroxyacylglutathione hydrolase-like"/>
    <property type="match status" value="1"/>
</dbReference>
<dbReference type="SUPFAM" id="SSF56281">
    <property type="entry name" value="Metallo-hydrolase/oxidoreductase"/>
    <property type="match status" value="1"/>
</dbReference>
<dbReference type="Pfam" id="PF13483">
    <property type="entry name" value="Lactamase_B_3"/>
    <property type="match status" value="1"/>
</dbReference>
<dbReference type="RefSeq" id="WP_289402006.1">
    <property type="nucleotide sequence ID" value="NZ_JAQIBC010000004.1"/>
</dbReference>
<reference evidence="2" key="1">
    <citation type="submission" date="2023-01" db="EMBL/GenBank/DDBJ databases">
        <title>Sulfurovum sp. XTW-4 genome assembly.</title>
        <authorList>
            <person name="Wang J."/>
        </authorList>
    </citation>
    <scope>NUCLEOTIDE SEQUENCE</scope>
    <source>
        <strain evidence="2">XTW-4</strain>
    </source>
</reference>
<gene>
    <name evidence="2" type="ORF">PF327_07650</name>
</gene>
<proteinExistence type="predicted"/>
<organism evidence="2 3">
    <name type="scientific">Sulfurovum xiamenensis</name>
    <dbReference type="NCBI Taxonomy" id="3019066"/>
    <lineage>
        <taxon>Bacteria</taxon>
        <taxon>Pseudomonadati</taxon>
        <taxon>Campylobacterota</taxon>
        <taxon>Epsilonproteobacteria</taxon>
        <taxon>Campylobacterales</taxon>
        <taxon>Sulfurovaceae</taxon>
        <taxon>Sulfurovum</taxon>
    </lineage>
</organism>
<dbReference type="SMART" id="SM00849">
    <property type="entry name" value="Lactamase_B"/>
    <property type="match status" value="1"/>
</dbReference>